<accession>A0A5J5EJA5</accession>
<sequence length="300" mass="34025">MSQEKISESDDPFPCSPDLPGPSHSPYPPGSRPPSPDPFPEYPGLDVPPNSPETLNMDLYLSLVLVGIDLTAPYPGDVSQRIVDPPRPIKVESESQYSFNTDHDIGMALADDDATEQSSDWDWWLNNFPELGANADFEHPGGPVPSTDRNINGNPFFAVGERPSWRCCRCGCQNPIDFARCAFCNFLRCTPGFLCGEDCLALYTQPPRRYLVPDDDDRGDYRNCGYDICDLRRRELWFSFFRDLNVAENDTMAEEAFVRRFFEEFEAPAEEAEDSDEMVTDEDDDDGDGDLEGIEFWRYY</sequence>
<keyword evidence="7" id="KW-1185">Reference proteome</keyword>
<feature type="domain" description="RanBP2-type" evidence="5">
    <location>
        <begin position="165"/>
        <end position="184"/>
    </location>
</feature>
<evidence type="ECO:0000256" key="1">
    <source>
        <dbReference type="ARBA" id="ARBA00022723"/>
    </source>
</evidence>
<feature type="region of interest" description="Disordered" evidence="4">
    <location>
        <begin position="268"/>
        <end position="292"/>
    </location>
</feature>
<dbReference type="PROSITE" id="PS00018">
    <property type="entry name" value="EF_HAND_1"/>
    <property type="match status" value="1"/>
</dbReference>
<feature type="compositionally biased region" description="Pro residues" evidence="4">
    <location>
        <begin position="14"/>
        <end position="41"/>
    </location>
</feature>
<evidence type="ECO:0000313" key="7">
    <source>
        <dbReference type="Proteomes" id="UP000326924"/>
    </source>
</evidence>
<dbReference type="InterPro" id="IPR018247">
    <property type="entry name" value="EF_Hand_1_Ca_BS"/>
</dbReference>
<organism evidence="6 7">
    <name type="scientific">Sphaerosporella brunnea</name>
    <dbReference type="NCBI Taxonomy" id="1250544"/>
    <lineage>
        <taxon>Eukaryota</taxon>
        <taxon>Fungi</taxon>
        <taxon>Dikarya</taxon>
        <taxon>Ascomycota</taxon>
        <taxon>Pezizomycotina</taxon>
        <taxon>Pezizomycetes</taxon>
        <taxon>Pezizales</taxon>
        <taxon>Pyronemataceae</taxon>
        <taxon>Sphaerosporella</taxon>
    </lineage>
</organism>
<dbReference type="InParanoid" id="A0A5J5EJA5"/>
<evidence type="ECO:0000256" key="2">
    <source>
        <dbReference type="ARBA" id="ARBA00022771"/>
    </source>
</evidence>
<feature type="region of interest" description="Disordered" evidence="4">
    <location>
        <begin position="1"/>
        <end position="50"/>
    </location>
</feature>
<name>A0A5J5EJA5_9PEZI</name>
<evidence type="ECO:0000313" key="6">
    <source>
        <dbReference type="EMBL" id="KAA8895167.1"/>
    </source>
</evidence>
<keyword evidence="3" id="KW-0862">Zinc</keyword>
<dbReference type="GO" id="GO:0008270">
    <property type="term" value="F:zinc ion binding"/>
    <property type="evidence" value="ECO:0007669"/>
    <property type="project" value="UniProtKB-KW"/>
</dbReference>
<evidence type="ECO:0000256" key="4">
    <source>
        <dbReference type="SAM" id="MobiDB-lite"/>
    </source>
</evidence>
<keyword evidence="2" id="KW-0863">Zinc-finger</keyword>
<dbReference type="InterPro" id="IPR001876">
    <property type="entry name" value="Znf_RanBP2"/>
</dbReference>
<dbReference type="EMBL" id="VXIS01000284">
    <property type="protein sequence ID" value="KAA8895167.1"/>
    <property type="molecule type" value="Genomic_DNA"/>
</dbReference>
<comment type="caution">
    <text evidence="6">The sequence shown here is derived from an EMBL/GenBank/DDBJ whole genome shotgun (WGS) entry which is preliminary data.</text>
</comment>
<dbReference type="Proteomes" id="UP000326924">
    <property type="component" value="Unassembled WGS sequence"/>
</dbReference>
<protein>
    <recommendedName>
        <fullName evidence="5">RanBP2-type domain-containing protein</fullName>
    </recommendedName>
</protein>
<gene>
    <name evidence="6" type="ORF">FN846DRAFT_970857</name>
</gene>
<evidence type="ECO:0000256" key="3">
    <source>
        <dbReference type="ARBA" id="ARBA00022833"/>
    </source>
</evidence>
<keyword evidence="1" id="KW-0479">Metal-binding</keyword>
<reference evidence="6 7" key="1">
    <citation type="submission" date="2019-09" db="EMBL/GenBank/DDBJ databases">
        <title>Draft genome of the ectomycorrhizal ascomycete Sphaerosporella brunnea.</title>
        <authorList>
            <consortium name="DOE Joint Genome Institute"/>
            <person name="Benucci G.M."/>
            <person name="Marozzi G."/>
            <person name="Antonielli L."/>
            <person name="Sanchez S."/>
            <person name="Marco P."/>
            <person name="Wang X."/>
            <person name="Falini L.B."/>
            <person name="Barry K."/>
            <person name="Haridas S."/>
            <person name="Lipzen A."/>
            <person name="Labutti K."/>
            <person name="Grigoriev I.V."/>
            <person name="Murat C."/>
            <person name="Martin F."/>
            <person name="Albertini E."/>
            <person name="Donnini D."/>
            <person name="Bonito G."/>
        </authorList>
    </citation>
    <scope>NUCLEOTIDE SEQUENCE [LARGE SCALE GENOMIC DNA]</scope>
    <source>
        <strain evidence="6 7">Sb_GMNB300</strain>
    </source>
</reference>
<proteinExistence type="predicted"/>
<dbReference type="AlphaFoldDB" id="A0A5J5EJA5"/>
<dbReference type="PROSITE" id="PS01358">
    <property type="entry name" value="ZF_RANBP2_1"/>
    <property type="match status" value="1"/>
</dbReference>
<evidence type="ECO:0000259" key="5">
    <source>
        <dbReference type="PROSITE" id="PS01358"/>
    </source>
</evidence>